<proteinExistence type="inferred from homology"/>
<evidence type="ECO:0000313" key="3">
    <source>
        <dbReference type="EMBL" id="GBF33517.1"/>
    </source>
</evidence>
<keyword evidence="2" id="KW-1003">Cell membrane</keyword>
<feature type="transmembrane region" description="Helical" evidence="2">
    <location>
        <begin position="12"/>
        <end position="31"/>
    </location>
</feature>
<dbReference type="InterPro" id="IPR042106">
    <property type="entry name" value="Nuo/plastoQ_OxRdtase_6_NuoJ"/>
</dbReference>
<dbReference type="AlphaFoldDB" id="A0A2L2XB47"/>
<dbReference type="Proteomes" id="UP000239549">
    <property type="component" value="Unassembled WGS sequence"/>
</dbReference>
<dbReference type="GO" id="GO:0005886">
    <property type="term" value="C:plasma membrane"/>
    <property type="evidence" value="ECO:0007669"/>
    <property type="project" value="UniProtKB-SubCell"/>
</dbReference>
<organism evidence="3 4">
    <name type="scientific">Desulfocucumis palustris</name>
    <dbReference type="NCBI Taxonomy" id="1898651"/>
    <lineage>
        <taxon>Bacteria</taxon>
        <taxon>Bacillati</taxon>
        <taxon>Bacillota</taxon>
        <taxon>Clostridia</taxon>
        <taxon>Eubacteriales</taxon>
        <taxon>Desulfocucumaceae</taxon>
        <taxon>Desulfocucumis</taxon>
    </lineage>
</organism>
<comment type="catalytic activity">
    <reaction evidence="2">
        <text>a quinone + NADH + 5 H(+)(in) = a quinol + NAD(+) + 4 H(+)(out)</text>
        <dbReference type="Rhea" id="RHEA:57888"/>
        <dbReference type="ChEBI" id="CHEBI:15378"/>
        <dbReference type="ChEBI" id="CHEBI:24646"/>
        <dbReference type="ChEBI" id="CHEBI:57540"/>
        <dbReference type="ChEBI" id="CHEBI:57945"/>
        <dbReference type="ChEBI" id="CHEBI:132124"/>
    </reaction>
</comment>
<gene>
    <name evidence="3" type="ORF">DCCM_2619</name>
</gene>
<name>A0A2L2XB47_9FIRM</name>
<keyword evidence="2" id="KW-0472">Membrane</keyword>
<keyword evidence="3" id="KW-0830">Ubiquinone</keyword>
<accession>A0A2L2XB47</accession>
<dbReference type="EMBL" id="BFAV01000104">
    <property type="protein sequence ID" value="GBF33517.1"/>
    <property type="molecule type" value="Genomic_DNA"/>
</dbReference>
<dbReference type="PANTHER" id="PTHR33269:SF17">
    <property type="entry name" value="NADH-UBIQUINONE OXIDOREDUCTASE CHAIN 6"/>
    <property type="match status" value="1"/>
</dbReference>
<comment type="caution">
    <text evidence="3">The sequence shown here is derived from an EMBL/GenBank/DDBJ whole genome shotgun (WGS) entry which is preliminary data.</text>
</comment>
<keyword evidence="2" id="KW-0812">Transmembrane</keyword>
<dbReference type="Pfam" id="PF00499">
    <property type="entry name" value="Oxidored_q3"/>
    <property type="match status" value="1"/>
</dbReference>
<feature type="transmembrane region" description="Helical" evidence="2">
    <location>
        <begin position="38"/>
        <end position="55"/>
    </location>
</feature>
<protein>
    <recommendedName>
        <fullName evidence="2">NADH-quinone oxidoreductase subunit J</fullName>
        <ecNumber evidence="2">7.1.1.-</ecNumber>
    </recommendedName>
</protein>
<comment type="function">
    <text evidence="2">NDH-1 shuttles electrons from NADH, via FMN and iron-sulfur (Fe-S) centers, to quinones in the respiratory chain. Couples the redox reaction to proton translocation (for every two electrons transferred, four hydrogen ions are translocated across the cytoplasmic membrane), and thus conserves the redox energy in a proton gradient.</text>
</comment>
<feature type="transmembrane region" description="Helical" evidence="2">
    <location>
        <begin position="144"/>
        <end position="166"/>
    </location>
</feature>
<dbReference type="Gene3D" id="1.20.120.1200">
    <property type="entry name" value="NADH-ubiquinone/plastoquinone oxidoreductase chain 6, subunit NuoJ"/>
    <property type="match status" value="1"/>
</dbReference>
<comment type="subcellular location">
    <subcellularLocation>
        <location evidence="2">Cell membrane</location>
        <topology evidence="2">Multi-pass membrane protein</topology>
    </subcellularLocation>
</comment>
<evidence type="ECO:0000313" key="4">
    <source>
        <dbReference type="Proteomes" id="UP000239549"/>
    </source>
</evidence>
<sequence>MGLVDSINWMAVAFYVLAAHIVVSALLVVCVRNIVHSVLWLAVCFVAMAGLFLTLDADFLAAVQVMVYAGAVCIMVVFGIMLIRRSDMGHSNLFNGQTKIAGGVVALVIVLCGALSARTQWLLSPNEVPAETVDNIATLLLSKYVIPFEVAALLLLVALIGAIILAKEVTVDATDSER</sequence>
<dbReference type="PANTHER" id="PTHR33269">
    <property type="entry name" value="NADH-UBIQUINONE OXIDOREDUCTASE CHAIN 6"/>
    <property type="match status" value="1"/>
</dbReference>
<feature type="transmembrane region" description="Helical" evidence="2">
    <location>
        <begin position="104"/>
        <end position="124"/>
    </location>
</feature>
<keyword evidence="2" id="KW-0520">NAD</keyword>
<reference evidence="4" key="1">
    <citation type="submission" date="2018-02" db="EMBL/GenBank/DDBJ databases">
        <title>Genome sequence of Desulfocucumis palustris strain NAW-5.</title>
        <authorList>
            <person name="Watanabe M."/>
            <person name="Kojima H."/>
            <person name="Fukui M."/>
        </authorList>
    </citation>
    <scope>NUCLEOTIDE SEQUENCE [LARGE SCALE GENOMIC DNA]</scope>
    <source>
        <strain evidence="4">NAW-5</strain>
    </source>
</reference>
<evidence type="ECO:0000256" key="1">
    <source>
        <dbReference type="ARBA" id="ARBA00005698"/>
    </source>
</evidence>
<keyword evidence="4" id="KW-1185">Reference proteome</keyword>
<dbReference type="EC" id="7.1.1.-" evidence="2"/>
<dbReference type="RefSeq" id="WP_373855407.1">
    <property type="nucleotide sequence ID" value="NZ_BFAV01000104.1"/>
</dbReference>
<dbReference type="GO" id="GO:0048038">
    <property type="term" value="F:quinone binding"/>
    <property type="evidence" value="ECO:0007669"/>
    <property type="project" value="UniProtKB-UniRule"/>
</dbReference>
<dbReference type="InterPro" id="IPR001457">
    <property type="entry name" value="NADH_UbQ/plastoQ_OxRdtase_su6"/>
</dbReference>
<keyword evidence="2" id="KW-1133">Transmembrane helix</keyword>
<dbReference type="GO" id="GO:0008137">
    <property type="term" value="F:NADH dehydrogenase (ubiquinone) activity"/>
    <property type="evidence" value="ECO:0007669"/>
    <property type="project" value="UniProtKB-UniRule"/>
</dbReference>
<comment type="similarity">
    <text evidence="1 2">Belongs to the complex I subunit 6 family.</text>
</comment>
<keyword evidence="2" id="KW-0874">Quinone</keyword>
<evidence type="ECO:0000256" key="2">
    <source>
        <dbReference type="RuleBase" id="RU004429"/>
    </source>
</evidence>
<feature type="transmembrane region" description="Helical" evidence="2">
    <location>
        <begin position="61"/>
        <end position="83"/>
    </location>
</feature>